<evidence type="ECO:0000313" key="3">
    <source>
        <dbReference type="Proteomes" id="UP001604277"/>
    </source>
</evidence>
<dbReference type="PANTHER" id="PTHR31172">
    <property type="entry name" value="STOMATAL CLOSURE-RELATED ACTIN-BINDING PROTEIN 1"/>
    <property type="match status" value="1"/>
</dbReference>
<sequence length="151" mass="16944">MHQETSNELEIFQVLNQIVCELPSEHPLAESRPLCELLGHTHTQVQYVLPVSADVSFASNQFPKYKLGPDNEILDEVKEDIQGPSLKEVVVEETNQLTEQHKRLSIRDLDCKFGKNLSAAAKLSEACRDGFSFRIEILPAAAANLVYLLKL</sequence>
<evidence type="ECO:0000259" key="1">
    <source>
        <dbReference type="Pfam" id="PF16711"/>
    </source>
</evidence>
<dbReference type="AlphaFoldDB" id="A0ABD1XFH8"/>
<dbReference type="EMBL" id="JBFOLJ010000001">
    <property type="protein sequence ID" value="KAL2559310.1"/>
    <property type="molecule type" value="Genomic_DNA"/>
</dbReference>
<reference evidence="3" key="1">
    <citation type="submission" date="2024-07" db="EMBL/GenBank/DDBJ databases">
        <title>Two chromosome-level genome assemblies of Korean endemic species Abeliophyllum distichum and Forsythia ovata (Oleaceae).</title>
        <authorList>
            <person name="Jang H."/>
        </authorList>
    </citation>
    <scope>NUCLEOTIDE SEQUENCE [LARGE SCALE GENOMIC DNA]</scope>
</reference>
<evidence type="ECO:0000313" key="2">
    <source>
        <dbReference type="EMBL" id="KAL2559310.1"/>
    </source>
</evidence>
<keyword evidence="3" id="KW-1185">Reference proteome</keyword>
<accession>A0ABD1XFH8</accession>
<organism evidence="2 3">
    <name type="scientific">Forsythia ovata</name>
    <dbReference type="NCBI Taxonomy" id="205694"/>
    <lineage>
        <taxon>Eukaryota</taxon>
        <taxon>Viridiplantae</taxon>
        <taxon>Streptophyta</taxon>
        <taxon>Embryophyta</taxon>
        <taxon>Tracheophyta</taxon>
        <taxon>Spermatophyta</taxon>
        <taxon>Magnoliopsida</taxon>
        <taxon>eudicotyledons</taxon>
        <taxon>Gunneridae</taxon>
        <taxon>Pentapetalae</taxon>
        <taxon>asterids</taxon>
        <taxon>lamiids</taxon>
        <taxon>Lamiales</taxon>
        <taxon>Oleaceae</taxon>
        <taxon>Forsythieae</taxon>
        <taxon>Forsythia</taxon>
    </lineage>
</organism>
<feature type="domain" description="Stomatal closure-related actin-binding protein actin-binding" evidence="1">
    <location>
        <begin position="86"/>
        <end position="126"/>
    </location>
</feature>
<protein>
    <recommendedName>
        <fullName evidence="1">Stomatal closure-related actin-binding protein actin-binding domain-containing protein</fullName>
    </recommendedName>
</protein>
<dbReference type="InterPro" id="IPR039640">
    <property type="entry name" value="SCAB"/>
</dbReference>
<dbReference type="Pfam" id="PF16711">
    <property type="entry name" value="SCAB-ABD"/>
    <property type="match status" value="1"/>
</dbReference>
<proteinExistence type="predicted"/>
<dbReference type="InterPro" id="IPR032012">
    <property type="entry name" value="SCAB-ABD"/>
</dbReference>
<gene>
    <name evidence="2" type="ORF">Fot_04049</name>
</gene>
<dbReference type="PANTHER" id="PTHR31172:SF7">
    <property type="entry name" value="STOMATAL CLOSURE-RELATED ACTIN-BINDING PROTEIN 3"/>
    <property type="match status" value="1"/>
</dbReference>
<comment type="caution">
    <text evidence="2">The sequence shown here is derived from an EMBL/GenBank/DDBJ whole genome shotgun (WGS) entry which is preliminary data.</text>
</comment>
<dbReference type="Proteomes" id="UP001604277">
    <property type="component" value="Unassembled WGS sequence"/>
</dbReference>
<name>A0ABD1XFH8_9LAMI</name>